<reference evidence="1" key="1">
    <citation type="submission" date="2020-09" db="EMBL/GenBank/DDBJ databases">
        <title>Genome-Enabled Discovery of Anthraquinone Biosynthesis in Senna tora.</title>
        <authorList>
            <person name="Kang S.-H."/>
            <person name="Pandey R.P."/>
            <person name="Lee C.-M."/>
            <person name="Sim J.-S."/>
            <person name="Jeong J.-T."/>
            <person name="Choi B.-S."/>
            <person name="Jung M."/>
            <person name="Ginzburg D."/>
            <person name="Zhao K."/>
            <person name="Won S.Y."/>
            <person name="Oh T.-J."/>
            <person name="Yu Y."/>
            <person name="Kim N.-H."/>
            <person name="Lee O.R."/>
            <person name="Lee T.-H."/>
            <person name="Bashyal P."/>
            <person name="Kim T.-S."/>
            <person name="Lee W.-H."/>
            <person name="Kawkins C."/>
            <person name="Kim C.-K."/>
            <person name="Kim J.S."/>
            <person name="Ahn B.O."/>
            <person name="Rhee S.Y."/>
            <person name="Sohng J.K."/>
        </authorList>
    </citation>
    <scope>NUCLEOTIDE SEQUENCE</scope>
    <source>
        <tissue evidence="1">Leaf</tissue>
    </source>
</reference>
<dbReference type="EMBL" id="JAAIUW010000006">
    <property type="protein sequence ID" value="KAF7827250.1"/>
    <property type="molecule type" value="Genomic_DNA"/>
</dbReference>
<gene>
    <name evidence="1" type="ORF">G2W53_018414</name>
</gene>
<keyword evidence="2" id="KW-1185">Reference proteome</keyword>
<dbReference type="Proteomes" id="UP000634136">
    <property type="component" value="Unassembled WGS sequence"/>
</dbReference>
<accession>A0A834TRQ7</accession>
<evidence type="ECO:0000313" key="1">
    <source>
        <dbReference type="EMBL" id="KAF7827250.1"/>
    </source>
</evidence>
<organism evidence="1 2">
    <name type="scientific">Senna tora</name>
    <dbReference type="NCBI Taxonomy" id="362788"/>
    <lineage>
        <taxon>Eukaryota</taxon>
        <taxon>Viridiplantae</taxon>
        <taxon>Streptophyta</taxon>
        <taxon>Embryophyta</taxon>
        <taxon>Tracheophyta</taxon>
        <taxon>Spermatophyta</taxon>
        <taxon>Magnoliopsida</taxon>
        <taxon>eudicotyledons</taxon>
        <taxon>Gunneridae</taxon>
        <taxon>Pentapetalae</taxon>
        <taxon>rosids</taxon>
        <taxon>fabids</taxon>
        <taxon>Fabales</taxon>
        <taxon>Fabaceae</taxon>
        <taxon>Caesalpinioideae</taxon>
        <taxon>Cassia clade</taxon>
        <taxon>Senna</taxon>
    </lineage>
</organism>
<protein>
    <submittedName>
        <fullName evidence="1">Uncharacterized protein</fullName>
    </submittedName>
</protein>
<dbReference type="AlphaFoldDB" id="A0A834TRQ7"/>
<evidence type="ECO:0000313" key="2">
    <source>
        <dbReference type="Proteomes" id="UP000634136"/>
    </source>
</evidence>
<name>A0A834TRQ7_9FABA</name>
<comment type="caution">
    <text evidence="1">The sequence shown here is derived from an EMBL/GenBank/DDBJ whole genome shotgun (WGS) entry which is preliminary data.</text>
</comment>
<sequence length="48" mass="5613">MANIVVKTERRFGDFVKKIPNMEKKLKNNKPLYLSNIDERSSTEIGRC</sequence>
<proteinExistence type="predicted"/>